<accession>A0ACB6RAG6</accession>
<sequence>MALADYAQADSYLQSGFAHTIGWGSRSPLNTLANPASAIAPASIRRLSLRLRAGKVPLVRRTRVEYTEPDMSDAGIFFYKTPLLTVFQKGIETGLESCVTGLEPRDGELVVLKRYPSAFFATDLDTRLQLKVVDMFVV</sequence>
<keyword evidence="2" id="KW-1185">Reference proteome</keyword>
<comment type="caution">
    <text evidence="1">The sequence shown here is derived from an EMBL/GenBank/DDBJ whole genome shotgun (WGS) entry which is preliminary data.</text>
</comment>
<proteinExistence type="predicted"/>
<gene>
    <name evidence="1" type="ORF">BDR25DRAFT_322236</name>
</gene>
<name>A0ACB6RAG6_9PLEO</name>
<evidence type="ECO:0000313" key="2">
    <source>
        <dbReference type="Proteomes" id="UP000799755"/>
    </source>
</evidence>
<reference evidence="1" key="1">
    <citation type="journal article" date="2020" name="Stud. Mycol.">
        <title>101 Dothideomycetes genomes: a test case for predicting lifestyles and emergence of pathogens.</title>
        <authorList>
            <person name="Haridas S."/>
            <person name="Albert R."/>
            <person name="Binder M."/>
            <person name="Bloem J."/>
            <person name="Labutti K."/>
            <person name="Salamov A."/>
            <person name="Andreopoulos B."/>
            <person name="Baker S."/>
            <person name="Barry K."/>
            <person name="Bills G."/>
            <person name="Bluhm B."/>
            <person name="Cannon C."/>
            <person name="Castanera R."/>
            <person name="Culley D."/>
            <person name="Daum C."/>
            <person name="Ezra D."/>
            <person name="Gonzalez J."/>
            <person name="Henrissat B."/>
            <person name="Kuo A."/>
            <person name="Liang C."/>
            <person name="Lipzen A."/>
            <person name="Lutzoni F."/>
            <person name="Magnuson J."/>
            <person name="Mondo S."/>
            <person name="Nolan M."/>
            <person name="Ohm R."/>
            <person name="Pangilinan J."/>
            <person name="Park H.-J."/>
            <person name="Ramirez L."/>
            <person name="Alfaro M."/>
            <person name="Sun H."/>
            <person name="Tritt A."/>
            <person name="Yoshinaga Y."/>
            <person name="Zwiers L.-H."/>
            <person name="Turgeon B."/>
            <person name="Goodwin S."/>
            <person name="Spatafora J."/>
            <person name="Crous P."/>
            <person name="Grigoriev I."/>
        </authorList>
    </citation>
    <scope>NUCLEOTIDE SEQUENCE</scope>
    <source>
        <strain evidence="1">ATCC 200398</strain>
    </source>
</reference>
<evidence type="ECO:0000313" key="1">
    <source>
        <dbReference type="EMBL" id="KAF2475763.1"/>
    </source>
</evidence>
<dbReference type="Proteomes" id="UP000799755">
    <property type="component" value="Unassembled WGS sequence"/>
</dbReference>
<protein>
    <submittedName>
        <fullName evidence="1">Uncharacterized protein</fullName>
    </submittedName>
</protein>
<dbReference type="EMBL" id="MU003495">
    <property type="protein sequence ID" value="KAF2475763.1"/>
    <property type="molecule type" value="Genomic_DNA"/>
</dbReference>
<organism evidence="1 2">
    <name type="scientific">Lindgomyces ingoldianus</name>
    <dbReference type="NCBI Taxonomy" id="673940"/>
    <lineage>
        <taxon>Eukaryota</taxon>
        <taxon>Fungi</taxon>
        <taxon>Dikarya</taxon>
        <taxon>Ascomycota</taxon>
        <taxon>Pezizomycotina</taxon>
        <taxon>Dothideomycetes</taxon>
        <taxon>Pleosporomycetidae</taxon>
        <taxon>Pleosporales</taxon>
        <taxon>Lindgomycetaceae</taxon>
        <taxon>Lindgomyces</taxon>
    </lineage>
</organism>